<keyword evidence="2" id="KW-1185">Reference proteome</keyword>
<dbReference type="AlphaFoldDB" id="A0A7K3WVR8"/>
<name>A0A7K3WVR8_9FLAO</name>
<dbReference type="PANTHER" id="PTHR43883">
    <property type="entry name" value="SLR0207 PROTEIN"/>
    <property type="match status" value="1"/>
</dbReference>
<organism evidence="1 2">
    <name type="scientific">Cryomorpha ignava</name>
    <dbReference type="NCBI Taxonomy" id="101383"/>
    <lineage>
        <taxon>Bacteria</taxon>
        <taxon>Pseudomonadati</taxon>
        <taxon>Bacteroidota</taxon>
        <taxon>Flavobacteriia</taxon>
        <taxon>Flavobacteriales</taxon>
        <taxon>Cryomorphaceae</taxon>
        <taxon>Cryomorpha</taxon>
    </lineage>
</organism>
<dbReference type="Gene3D" id="3.40.50.300">
    <property type="entry name" value="P-loop containing nucleotide triphosphate hydrolases"/>
    <property type="match status" value="1"/>
</dbReference>
<sequence length="170" mass="19591">MIVIVFGLPGSGKSYFASRLADRIHAGYVNSDRVRKELFEKSDYSKEEKKAVYEKMLKVMKGAMEQNNDLVLDATFHEKETRDLFINEAKGTATVFFIEVKADEEIIKERLKKERPYSEADYEVYRMISQKNEPLSEPHLILQSTNDNIDEMLEKAVTTLNLKNDTSGDQ</sequence>
<dbReference type="PANTHER" id="PTHR43883:SF1">
    <property type="entry name" value="GLUCONOKINASE"/>
    <property type="match status" value="1"/>
</dbReference>
<dbReference type="Proteomes" id="UP000486602">
    <property type="component" value="Unassembled WGS sequence"/>
</dbReference>
<gene>
    <name evidence="1" type="ORF">G3O08_20120</name>
</gene>
<dbReference type="RefSeq" id="WP_163287242.1">
    <property type="nucleotide sequence ID" value="NZ_JAAGVY010000082.1"/>
</dbReference>
<dbReference type="InterPro" id="IPR017101">
    <property type="entry name" value="P-loop_ATP/GTP-bd_All4644_prd"/>
</dbReference>
<dbReference type="Pfam" id="PF13671">
    <property type="entry name" value="AAA_33"/>
    <property type="match status" value="1"/>
</dbReference>
<accession>A0A7K3WVR8</accession>
<dbReference type="InterPro" id="IPR027417">
    <property type="entry name" value="P-loop_NTPase"/>
</dbReference>
<evidence type="ECO:0000313" key="1">
    <source>
        <dbReference type="EMBL" id="NEN25799.1"/>
    </source>
</evidence>
<reference evidence="1 2" key="1">
    <citation type="submission" date="2020-02" db="EMBL/GenBank/DDBJ databases">
        <title>Out from the shadows clarifying the taxonomy of the family Cryomorphaceae and related taxa by utilizing the GTDB taxonomic framework.</title>
        <authorList>
            <person name="Bowman J.P."/>
        </authorList>
    </citation>
    <scope>NUCLEOTIDE SEQUENCE [LARGE SCALE GENOMIC DNA]</scope>
    <source>
        <strain evidence="1 2">QSSC 1-22</strain>
    </source>
</reference>
<evidence type="ECO:0000313" key="2">
    <source>
        <dbReference type="Proteomes" id="UP000486602"/>
    </source>
</evidence>
<dbReference type="InterPro" id="IPR052732">
    <property type="entry name" value="Cell-binding_unc_protein"/>
</dbReference>
<protein>
    <submittedName>
        <fullName evidence="1">AAA family ATPase</fullName>
    </submittedName>
</protein>
<dbReference type="EMBL" id="JAAGVY010000082">
    <property type="protein sequence ID" value="NEN25799.1"/>
    <property type="molecule type" value="Genomic_DNA"/>
</dbReference>
<comment type="caution">
    <text evidence="1">The sequence shown here is derived from an EMBL/GenBank/DDBJ whole genome shotgun (WGS) entry which is preliminary data.</text>
</comment>
<dbReference type="PIRSF" id="PIRSF037081">
    <property type="entry name" value="P-loop_All4644_prd"/>
    <property type="match status" value="1"/>
</dbReference>
<proteinExistence type="predicted"/>
<dbReference type="SUPFAM" id="SSF52540">
    <property type="entry name" value="P-loop containing nucleoside triphosphate hydrolases"/>
    <property type="match status" value="1"/>
</dbReference>